<reference evidence="4" key="1">
    <citation type="journal article" date="2019" name="Int. J. Syst. Evol. Microbiol.">
        <title>The Global Catalogue of Microorganisms (GCM) 10K type strain sequencing project: providing services to taxonomists for standard genome sequencing and annotation.</title>
        <authorList>
            <consortium name="The Broad Institute Genomics Platform"/>
            <consortium name="The Broad Institute Genome Sequencing Center for Infectious Disease"/>
            <person name="Wu L."/>
            <person name="Ma J."/>
        </authorList>
    </citation>
    <scope>NUCLEOTIDE SEQUENCE [LARGE SCALE GENOMIC DNA]</scope>
    <source>
        <strain evidence="4">CGMCC 1.12664</strain>
    </source>
</reference>
<dbReference type="InterPro" id="IPR022472">
    <property type="entry name" value="VPLPA-CTERM"/>
</dbReference>
<keyword evidence="1" id="KW-0472">Membrane</keyword>
<keyword evidence="2" id="KW-0732">Signal</keyword>
<sequence length="213" mass="21223">MKRIAPAALAALLLTSAAANALTVTSGSGSAVLSISAKATFDAVPDSVLSYSEAGLTFVNPTTTRVLGGFDAFGFGVQADLLYAGGNQGFLSVTGGTFTAVEFMFGDGNVGYGVPRAGGHTLSNLVYELRLGGSVIGSGIVNGRVGDVVGFADAGGFDEIRLAAGPGIGAFGNFQSIAIDDFTVGSMSAVPLPASALLLLGALAGLAARRRRV</sequence>
<evidence type="ECO:0000313" key="3">
    <source>
        <dbReference type="EMBL" id="GGE33712.1"/>
    </source>
</evidence>
<feature type="transmembrane region" description="Helical" evidence="1">
    <location>
        <begin position="190"/>
        <end position="208"/>
    </location>
</feature>
<evidence type="ECO:0008006" key="5">
    <source>
        <dbReference type="Google" id="ProtNLM"/>
    </source>
</evidence>
<keyword evidence="1" id="KW-0812">Transmembrane</keyword>
<dbReference type="Proteomes" id="UP000612855">
    <property type="component" value="Unassembled WGS sequence"/>
</dbReference>
<feature type="chain" id="PRO_5036771287" description="VPLPA-CTERM protein sorting domain-containing protein" evidence="2">
    <location>
        <begin position="22"/>
        <end position="213"/>
    </location>
</feature>
<name>A0A917A7T6_9RHOB</name>
<comment type="caution">
    <text evidence="3">The sequence shown here is derived from an EMBL/GenBank/DDBJ whole genome shotgun (WGS) entry which is preliminary data.</text>
</comment>
<keyword evidence="4" id="KW-1185">Reference proteome</keyword>
<proteinExistence type="predicted"/>
<feature type="signal peptide" evidence="2">
    <location>
        <begin position="1"/>
        <end position="21"/>
    </location>
</feature>
<keyword evidence="1" id="KW-1133">Transmembrane helix</keyword>
<evidence type="ECO:0000256" key="1">
    <source>
        <dbReference type="SAM" id="Phobius"/>
    </source>
</evidence>
<dbReference type="AlphaFoldDB" id="A0A917A7T6"/>
<dbReference type="RefSeq" id="WP_188477725.1">
    <property type="nucleotide sequence ID" value="NZ_BMFJ01000001.1"/>
</dbReference>
<evidence type="ECO:0000256" key="2">
    <source>
        <dbReference type="SAM" id="SignalP"/>
    </source>
</evidence>
<dbReference type="NCBIfam" id="TIGR03370">
    <property type="entry name" value="VPLPA-CTERM"/>
    <property type="match status" value="1"/>
</dbReference>
<protein>
    <recommendedName>
        <fullName evidence="5">VPLPA-CTERM protein sorting domain-containing protein</fullName>
    </recommendedName>
</protein>
<evidence type="ECO:0000313" key="4">
    <source>
        <dbReference type="Proteomes" id="UP000612855"/>
    </source>
</evidence>
<organism evidence="3 4">
    <name type="scientific">Primorskyibacter flagellatus</name>
    <dbReference type="NCBI Taxonomy" id="1387277"/>
    <lineage>
        <taxon>Bacteria</taxon>
        <taxon>Pseudomonadati</taxon>
        <taxon>Pseudomonadota</taxon>
        <taxon>Alphaproteobacteria</taxon>
        <taxon>Rhodobacterales</taxon>
        <taxon>Roseobacteraceae</taxon>
        <taxon>Primorskyibacter</taxon>
    </lineage>
</organism>
<gene>
    <name evidence="3" type="ORF">GCM10011360_21930</name>
</gene>
<dbReference type="EMBL" id="BMFJ01000001">
    <property type="protein sequence ID" value="GGE33712.1"/>
    <property type="molecule type" value="Genomic_DNA"/>
</dbReference>
<accession>A0A917A7T6</accession>